<proteinExistence type="predicted"/>
<keyword evidence="3" id="KW-1185">Reference proteome</keyword>
<feature type="compositionally biased region" description="Polar residues" evidence="1">
    <location>
        <begin position="737"/>
        <end position="751"/>
    </location>
</feature>
<evidence type="ECO:0000256" key="1">
    <source>
        <dbReference type="SAM" id="MobiDB-lite"/>
    </source>
</evidence>
<dbReference type="EMBL" id="FJUX01000093">
    <property type="protein sequence ID" value="CZT07185.1"/>
    <property type="molecule type" value="Genomic_DNA"/>
</dbReference>
<organism evidence="2 3">
    <name type="scientific">Rhynchosporium agropyri</name>
    <dbReference type="NCBI Taxonomy" id="914238"/>
    <lineage>
        <taxon>Eukaryota</taxon>
        <taxon>Fungi</taxon>
        <taxon>Dikarya</taxon>
        <taxon>Ascomycota</taxon>
        <taxon>Pezizomycotina</taxon>
        <taxon>Leotiomycetes</taxon>
        <taxon>Helotiales</taxon>
        <taxon>Ploettnerulaceae</taxon>
        <taxon>Rhynchosporium</taxon>
    </lineage>
</organism>
<feature type="region of interest" description="Disordered" evidence="1">
    <location>
        <begin position="282"/>
        <end position="330"/>
    </location>
</feature>
<sequence length="751" mass="83682">MSFGSSVGDIILLIQLAHKNYRNCKEAGGEYVEIAREVRSLHSILRTVRDEAEREDSLIFKSGSEERRDLIELADGCKGVLEGIDVLLSKYKGLAPHGVDIGKASKLWQKFRFGTEIEDLGKLRWKIITYTSTLAVLVDSINLKATERVGDIAGRIENRMGDGFTEMMDRLEGFEDMRKAVLFIATRARASQRHQAMESVLSLSTFADDDKEVWRQFRSQLVSLGFRSDSLDRHMEILKAYMMKLDGSGVLDEAVQQSGSSTLSWCGNASFRATNLSLLGTAEEQQADSEGSMEQTLETMSPGMRFSSERSPPQGQILHPQGSQAPAAQAHLPQPVLKHQISDGAQYLSVGATRQSLDQEMPDRARTTRRRRIPRIKVDEFTAQEKASDVSSLHLPLEIEISSPGTYASDTESDVEVLLRQTSRRPAAFAESYHAVSEAGNNQLMLRINTSELKKLDVVSKRPQQLDRHISWAGPESGPGRRHYQKLTPRVVDDIDSESTDITVRDVKISSRKEKQTGRTEKMEKTAEWLDPEVSHRPVRDRANSSPRSRKPMSISNEELHLGGSWPSGESSRPSPVTSKSQSNIRYEKVKKVSDFRPKVSQSTKTKSQINPEPVRERYSSVDRRARSFTAYANTSESKKEARDNVSFDYKQRRRSQSPEARINGEAVPDSKLTLAAKAAIVAGAVEAFRVRNEPGSWTGDKGKRIITAAIGAGSIGTTKDDVDSKRTAEKAVYSDSEPQSDSVWDSETID</sequence>
<feature type="region of interest" description="Disordered" evidence="1">
    <location>
        <begin position="507"/>
        <end position="666"/>
    </location>
</feature>
<feature type="compositionally biased region" description="Basic and acidic residues" evidence="1">
    <location>
        <begin position="637"/>
        <end position="646"/>
    </location>
</feature>
<gene>
    <name evidence="2" type="ORF">RAG0_12716</name>
</gene>
<feature type="compositionally biased region" description="Polar residues" evidence="1">
    <location>
        <begin position="568"/>
        <end position="585"/>
    </location>
</feature>
<feature type="compositionally biased region" description="Polar residues" evidence="1">
    <location>
        <begin position="288"/>
        <end position="299"/>
    </location>
</feature>
<protein>
    <recommendedName>
        <fullName evidence="4">Fungal N-terminal domain-containing protein</fullName>
    </recommendedName>
</protein>
<evidence type="ECO:0000313" key="2">
    <source>
        <dbReference type="EMBL" id="CZT07185.1"/>
    </source>
</evidence>
<reference evidence="3" key="1">
    <citation type="submission" date="2016-03" db="EMBL/GenBank/DDBJ databases">
        <authorList>
            <person name="Guldener U."/>
        </authorList>
    </citation>
    <scope>NUCLEOTIDE SEQUENCE [LARGE SCALE GENOMIC DNA]</scope>
    <source>
        <strain evidence="3">04CH-RAC-A.6.1</strain>
    </source>
</reference>
<feature type="compositionally biased region" description="Basic and acidic residues" evidence="1">
    <location>
        <begin position="586"/>
        <end position="598"/>
    </location>
</feature>
<feature type="compositionally biased region" description="Basic and acidic residues" evidence="1">
    <location>
        <begin position="719"/>
        <end position="730"/>
    </location>
</feature>
<dbReference type="AlphaFoldDB" id="A0A1E1L9H6"/>
<accession>A0A1E1L9H6</accession>
<evidence type="ECO:0008006" key="4">
    <source>
        <dbReference type="Google" id="ProtNLM"/>
    </source>
</evidence>
<feature type="region of interest" description="Disordered" evidence="1">
    <location>
        <begin position="716"/>
        <end position="751"/>
    </location>
</feature>
<dbReference type="Proteomes" id="UP000178912">
    <property type="component" value="Unassembled WGS sequence"/>
</dbReference>
<name>A0A1E1L9H6_9HELO</name>
<feature type="compositionally biased region" description="Polar residues" evidence="1">
    <location>
        <begin position="600"/>
        <end position="611"/>
    </location>
</feature>
<dbReference type="OrthoDB" id="7464126at2759"/>
<feature type="compositionally biased region" description="Basic and acidic residues" evidence="1">
    <location>
        <begin position="614"/>
        <end position="626"/>
    </location>
</feature>
<feature type="compositionally biased region" description="Basic and acidic residues" evidence="1">
    <location>
        <begin position="507"/>
        <end position="543"/>
    </location>
</feature>
<evidence type="ECO:0000313" key="3">
    <source>
        <dbReference type="Proteomes" id="UP000178912"/>
    </source>
</evidence>